<dbReference type="GO" id="GO:0008107">
    <property type="term" value="F:galactoside 2-alpha-L-fucosyltransferase activity"/>
    <property type="evidence" value="ECO:0007669"/>
    <property type="project" value="InterPro"/>
</dbReference>
<evidence type="ECO:0008006" key="5">
    <source>
        <dbReference type="Google" id="ProtNLM"/>
    </source>
</evidence>
<dbReference type="HOGENOM" id="CLU_043399_3_1_10"/>
<dbReference type="CDD" id="cd11301">
    <property type="entry name" value="Fut1_Fut2_like"/>
    <property type="match status" value="1"/>
</dbReference>
<dbReference type="PATRIC" id="fig|1379870.5.peg.5666"/>
<name>A0A0E3ZYU8_9BACT</name>
<evidence type="ECO:0000313" key="3">
    <source>
        <dbReference type="EMBL" id="AKD57880.1"/>
    </source>
</evidence>
<dbReference type="KEGG" id="srd:SD10_26225"/>
<gene>
    <name evidence="3" type="ORF">SD10_26225</name>
</gene>
<dbReference type="PANTHER" id="PTHR11927">
    <property type="entry name" value="GALACTOSIDE 2-L-FUCOSYLTRANSFERASE"/>
    <property type="match status" value="1"/>
</dbReference>
<dbReference type="AlphaFoldDB" id="A0A0E3ZYU8"/>
<dbReference type="GO" id="GO:0016020">
    <property type="term" value="C:membrane"/>
    <property type="evidence" value="ECO:0007669"/>
    <property type="project" value="InterPro"/>
</dbReference>
<dbReference type="Gene3D" id="3.40.50.11350">
    <property type="match status" value="1"/>
</dbReference>
<dbReference type="Pfam" id="PF01531">
    <property type="entry name" value="Glyco_transf_11"/>
    <property type="match status" value="1"/>
</dbReference>
<dbReference type="EMBL" id="CP010429">
    <property type="protein sequence ID" value="AKD57880.1"/>
    <property type="molecule type" value="Genomic_DNA"/>
</dbReference>
<keyword evidence="1" id="KW-0328">Glycosyltransferase</keyword>
<reference evidence="3 4" key="1">
    <citation type="journal article" date="2014" name="Curr. Microbiol.">
        <title>Spirosoma radiotolerans sp. nov., a gamma-radiation-resistant bacterium isolated from gamma ray-irradiated soil.</title>
        <authorList>
            <person name="Lee J.J."/>
            <person name="Srinivasan S."/>
            <person name="Lim S."/>
            <person name="Joe M."/>
            <person name="Im S."/>
            <person name="Bae S.I."/>
            <person name="Park K.R."/>
            <person name="Han J.H."/>
            <person name="Park S.H."/>
            <person name="Joo B.M."/>
            <person name="Park S.J."/>
            <person name="Kim M.K."/>
        </authorList>
    </citation>
    <scope>NUCLEOTIDE SEQUENCE [LARGE SCALE GENOMIC DNA]</scope>
    <source>
        <strain evidence="3 4">DG5A</strain>
    </source>
</reference>
<evidence type="ECO:0000256" key="2">
    <source>
        <dbReference type="ARBA" id="ARBA00022679"/>
    </source>
</evidence>
<accession>A0A0E3ZYU8</accession>
<dbReference type="STRING" id="1379870.SD10_26225"/>
<keyword evidence="4" id="KW-1185">Reference proteome</keyword>
<dbReference type="Proteomes" id="UP000033054">
    <property type="component" value="Chromosome"/>
</dbReference>
<sequence length="291" mass="33210">MVISVLAGGLGNQLFQYAFGFSLAQQRKTELRLERHLLESRTLARLRNYTPRQYELSVFGIDQLDSSLYDTLRCLSRTLLPGQQAVLLRESAPATLTSLTQSDTQLEDAFCVGYWQSESYFKPVEVALRQQLTVKKPLSNLTLRMAETIFSSANATFVHIRRGDYITNTKANRHHGVCGEAYYRRAVEYLHQQASDIQFFVFSDDQAWVKRELGALLSPAIFVEHNTGVDSWQDMYLMSLCRHAIVANSSFSWWGAWLNPDLNRIVVAPQQWFAVNRLTQPAVAPSHWITV</sequence>
<dbReference type="GO" id="GO:0005975">
    <property type="term" value="P:carbohydrate metabolic process"/>
    <property type="evidence" value="ECO:0007669"/>
    <property type="project" value="InterPro"/>
</dbReference>
<dbReference type="OrthoDB" id="9794601at2"/>
<evidence type="ECO:0000256" key="1">
    <source>
        <dbReference type="ARBA" id="ARBA00022676"/>
    </source>
</evidence>
<proteinExistence type="predicted"/>
<organism evidence="3 4">
    <name type="scientific">Spirosoma radiotolerans</name>
    <dbReference type="NCBI Taxonomy" id="1379870"/>
    <lineage>
        <taxon>Bacteria</taxon>
        <taxon>Pseudomonadati</taxon>
        <taxon>Bacteroidota</taxon>
        <taxon>Cytophagia</taxon>
        <taxon>Cytophagales</taxon>
        <taxon>Cytophagaceae</taxon>
        <taxon>Spirosoma</taxon>
    </lineage>
</organism>
<dbReference type="PANTHER" id="PTHR11927:SF9">
    <property type="entry name" value="L-FUCOSYLTRANSFERASE"/>
    <property type="match status" value="1"/>
</dbReference>
<protein>
    <recommendedName>
        <fullName evidence="5">Glycosyl transferase family 11</fullName>
    </recommendedName>
</protein>
<evidence type="ECO:0000313" key="4">
    <source>
        <dbReference type="Proteomes" id="UP000033054"/>
    </source>
</evidence>
<dbReference type="InterPro" id="IPR002516">
    <property type="entry name" value="Glyco_trans_11"/>
</dbReference>
<dbReference type="RefSeq" id="WP_046578120.1">
    <property type="nucleotide sequence ID" value="NZ_CP010429.1"/>
</dbReference>
<keyword evidence="2" id="KW-0808">Transferase</keyword>